<keyword evidence="3" id="KW-0472">Membrane</keyword>
<sequence>MTVSAHSAQDSTFEHRNGSTIVDTAAVFLAAPIRHHLWDLAEVVRASGLQAALAAGVFVGGARVVEVVLDERRSALCGRAFVCAAGFACAEPTRRGRAPVCSSRCHAGFCLNDGVCSHRPPEGPACRCPVGEDFWFVGPHCDEKVTAESQGLGRVAGVALGVAMALAAAVTTLAVLVARRRRGRRQCQHVTPAVKDTEQEHSSSYRRFSRCDEIWSRPARSSWTWGSARSLASEEAAAAAAVPAGPTARGPNAAPVGHPRGGLGRDGRAGISLQSGLNVLDSGLASDTSASSLDRGGPAVVHRPSRSPGPRRQPAHISPRLLNRRPYSYCEGLELVEMDWLCNADTNCQR</sequence>
<feature type="region of interest" description="Disordered" evidence="2">
    <location>
        <begin position="287"/>
        <end position="319"/>
    </location>
</feature>
<evidence type="ECO:0000259" key="4">
    <source>
        <dbReference type="PROSITE" id="PS50026"/>
    </source>
</evidence>
<comment type="caution">
    <text evidence="1">Lacks conserved residue(s) required for the propagation of feature annotation.</text>
</comment>
<gene>
    <name evidence="6" type="primary">LOC116946069</name>
</gene>
<evidence type="ECO:0000313" key="6">
    <source>
        <dbReference type="RefSeq" id="XP_032816794.1"/>
    </source>
</evidence>
<evidence type="ECO:0000256" key="3">
    <source>
        <dbReference type="SAM" id="Phobius"/>
    </source>
</evidence>
<feature type="transmembrane region" description="Helical" evidence="3">
    <location>
        <begin position="155"/>
        <end position="178"/>
    </location>
</feature>
<evidence type="ECO:0000256" key="1">
    <source>
        <dbReference type="PROSITE-ProRule" id="PRU00076"/>
    </source>
</evidence>
<reference evidence="6" key="1">
    <citation type="submission" date="2025-08" db="UniProtKB">
        <authorList>
            <consortium name="RefSeq"/>
        </authorList>
    </citation>
    <scope>IDENTIFICATION</scope>
    <source>
        <tissue evidence="6">Sperm</tissue>
    </source>
</reference>
<dbReference type="InterPro" id="IPR000742">
    <property type="entry name" value="EGF"/>
</dbReference>
<keyword evidence="5" id="KW-1185">Reference proteome</keyword>
<evidence type="ECO:0000313" key="5">
    <source>
        <dbReference type="Proteomes" id="UP001318040"/>
    </source>
</evidence>
<feature type="compositionally biased region" description="Low complexity" evidence="2">
    <location>
        <begin position="240"/>
        <end position="251"/>
    </location>
</feature>
<accession>A0AAJ7TG61</accession>
<organism evidence="5 6">
    <name type="scientific">Petromyzon marinus</name>
    <name type="common">Sea lamprey</name>
    <dbReference type="NCBI Taxonomy" id="7757"/>
    <lineage>
        <taxon>Eukaryota</taxon>
        <taxon>Metazoa</taxon>
        <taxon>Chordata</taxon>
        <taxon>Craniata</taxon>
        <taxon>Vertebrata</taxon>
        <taxon>Cyclostomata</taxon>
        <taxon>Hyperoartia</taxon>
        <taxon>Petromyzontiformes</taxon>
        <taxon>Petromyzontidae</taxon>
        <taxon>Petromyzon</taxon>
    </lineage>
</organism>
<proteinExistence type="predicted"/>
<feature type="domain" description="EGF-like" evidence="4">
    <location>
        <begin position="102"/>
        <end position="142"/>
    </location>
</feature>
<dbReference type="Proteomes" id="UP001318040">
    <property type="component" value="Chromosome 26"/>
</dbReference>
<keyword evidence="3" id="KW-1133">Transmembrane helix</keyword>
<dbReference type="RefSeq" id="XP_032816794.1">
    <property type="nucleotide sequence ID" value="XM_032960903.1"/>
</dbReference>
<dbReference type="KEGG" id="pmrn:116946069"/>
<keyword evidence="1" id="KW-0245">EGF-like domain</keyword>
<feature type="region of interest" description="Disordered" evidence="2">
    <location>
        <begin position="240"/>
        <end position="269"/>
    </location>
</feature>
<name>A0AAJ7TG61_PETMA</name>
<protein>
    <submittedName>
        <fullName evidence="6">Uncharacterized protein LOC116946069</fullName>
    </submittedName>
</protein>
<dbReference type="AlphaFoldDB" id="A0AAJ7TG61"/>
<dbReference type="PROSITE" id="PS50026">
    <property type="entry name" value="EGF_3"/>
    <property type="match status" value="1"/>
</dbReference>
<keyword evidence="3" id="KW-0812">Transmembrane</keyword>
<dbReference type="Gene3D" id="2.10.25.10">
    <property type="entry name" value="Laminin"/>
    <property type="match status" value="1"/>
</dbReference>
<evidence type="ECO:0000256" key="2">
    <source>
        <dbReference type="SAM" id="MobiDB-lite"/>
    </source>
</evidence>